<accession>A0A0W1SFD5</accession>
<keyword evidence="1" id="KW-0812">Transmembrane</keyword>
<evidence type="ECO:0000256" key="1">
    <source>
        <dbReference type="SAM" id="Phobius"/>
    </source>
</evidence>
<gene>
    <name evidence="2" type="ORF">AUR66_01445</name>
</gene>
<dbReference type="RefSeq" id="WP_058572688.1">
    <property type="nucleotide sequence ID" value="NZ_LOPV01000297.1"/>
</dbReference>
<keyword evidence="1" id="KW-1133">Transmembrane helix</keyword>
<comment type="caution">
    <text evidence="2">The sequence shown here is derived from an EMBL/GenBank/DDBJ whole genome shotgun (WGS) entry which is preliminary data.</text>
</comment>
<reference evidence="2 3" key="1">
    <citation type="submission" date="2015-12" db="EMBL/GenBank/DDBJ databases">
        <title>Haloferax profundi sp. nov. isolated from the Discovery deep brine-seawater interface in the Red Sea.</title>
        <authorList>
            <person name="Zhang G."/>
            <person name="Stingl U."/>
            <person name="Rashid M."/>
        </authorList>
    </citation>
    <scope>NUCLEOTIDE SEQUENCE [LARGE SCALE GENOMIC DNA]</scope>
    <source>
        <strain evidence="2 3">SB29</strain>
    </source>
</reference>
<feature type="transmembrane region" description="Helical" evidence="1">
    <location>
        <begin position="85"/>
        <end position="103"/>
    </location>
</feature>
<dbReference type="Proteomes" id="UP000053157">
    <property type="component" value="Unassembled WGS sequence"/>
</dbReference>
<dbReference type="OrthoDB" id="293165at2157"/>
<dbReference type="AlphaFoldDB" id="A0A0W1SFD5"/>
<keyword evidence="1" id="KW-0472">Membrane</keyword>
<name>A0A0W1SFD5_9EURY</name>
<feature type="transmembrane region" description="Helical" evidence="1">
    <location>
        <begin position="31"/>
        <end position="49"/>
    </location>
</feature>
<feature type="transmembrane region" description="Helical" evidence="1">
    <location>
        <begin position="7"/>
        <end position="25"/>
    </location>
</feature>
<keyword evidence="3" id="KW-1185">Reference proteome</keyword>
<organism evidence="2 3">
    <name type="scientific">Haloferax profundi</name>
    <dbReference type="NCBI Taxonomy" id="1544718"/>
    <lineage>
        <taxon>Archaea</taxon>
        <taxon>Methanobacteriati</taxon>
        <taxon>Methanobacteriota</taxon>
        <taxon>Stenosarchaea group</taxon>
        <taxon>Halobacteria</taxon>
        <taxon>Halobacteriales</taxon>
        <taxon>Haloferacaceae</taxon>
        <taxon>Haloferax</taxon>
    </lineage>
</organism>
<evidence type="ECO:0008006" key="4">
    <source>
        <dbReference type="Google" id="ProtNLM"/>
    </source>
</evidence>
<sequence>MDIDTRVLTQAGLIGYLVLVVASLLTGNPTLQFAADAAFGVVAILLGIVTLQIPVSGQLKYIAGGGFLLAGIAQFVELATGLQSIAFASTLFLLAGLLGYLALRRQTDAAPF</sequence>
<proteinExistence type="predicted"/>
<evidence type="ECO:0000313" key="2">
    <source>
        <dbReference type="EMBL" id="KTG24765.1"/>
    </source>
</evidence>
<evidence type="ECO:0000313" key="3">
    <source>
        <dbReference type="Proteomes" id="UP000053157"/>
    </source>
</evidence>
<protein>
    <recommendedName>
        <fullName evidence="4">Integral membrane protein</fullName>
    </recommendedName>
</protein>
<feature type="transmembrane region" description="Helical" evidence="1">
    <location>
        <begin position="61"/>
        <end position="79"/>
    </location>
</feature>
<dbReference type="EMBL" id="LOPV01000297">
    <property type="protein sequence ID" value="KTG24765.1"/>
    <property type="molecule type" value="Genomic_DNA"/>
</dbReference>